<dbReference type="SUPFAM" id="SSF53649">
    <property type="entry name" value="Alkaline phosphatase-like"/>
    <property type="match status" value="1"/>
</dbReference>
<reference evidence="2 3" key="1">
    <citation type="submission" date="2018-06" db="EMBL/GenBank/DDBJ databases">
        <title>Pedobacter endophyticus sp. nov., an endophytic bacterium isolated from a leaf of Triticum aestivum.</title>
        <authorList>
            <person name="Zhang L."/>
        </authorList>
    </citation>
    <scope>NUCLEOTIDE SEQUENCE [LARGE SCALE GENOMIC DNA]</scope>
    <source>
        <strain evidence="2 3">CM134L-2</strain>
    </source>
</reference>
<evidence type="ECO:0000313" key="3">
    <source>
        <dbReference type="Proteomes" id="UP000284120"/>
    </source>
</evidence>
<dbReference type="InterPro" id="IPR017850">
    <property type="entry name" value="Alkaline_phosphatase_core_sf"/>
</dbReference>
<dbReference type="PROSITE" id="PS51257">
    <property type="entry name" value="PROKAR_LIPOPROTEIN"/>
    <property type="match status" value="1"/>
</dbReference>
<name>A0A443YMV8_9SPHI</name>
<dbReference type="RefSeq" id="WP_113648815.1">
    <property type="nucleotide sequence ID" value="NZ_QMHN01000006.1"/>
</dbReference>
<sequence length="579" mass="63536">MERTQKNNTNKCGIWYGILFILAGCGLSACNKDFEGKRDFAKTKDTVLEVRTSKILYIIIDGARGKSIETSLAPNLTKIKANANYAYESVSDDSGLDATTWTDMLTGVNKAKHGVTTADFAGKQLTNYPMFFKRIKDNLTFRTAAFCASARLSQNLVSNADVNQSFNDDDLAVKAATVDELKRDDAAVVLTEFNSVDKAGAQYGYDNSVAQYQSAILKIDGYIGEIMAQLKSRKNYANENWLVIIASNQGGAYPINPADNDGTLFSRPLLNSYVMFYNPAFNTSVYEKPNTSAIPYNGNYIKLNGTALRGTLSAADASIFNFGTGATAPEYTVELKLKVHAFGTLNAPIFSKSSSPANSSTGWWIIHNGSNGTWRFAGLSATTITSASAPLLTVGKWYTIGFKIYNESAKRWVVLYQDGEKISNPVDITTRNVDNAVPLIAGQIDGYGNTATQSITDIRLFKAAVPDNIIKEYACQVNVPTTHPYYSSLIGYWPATDGVGVSFKDKISGTRNFAIGGSPVWESFEDADAKFCIPFSPEIYGRLPRGVDIPRYIYSWLRIKTDNYGLDGKVWLPVYNITQ</sequence>
<dbReference type="Pfam" id="PF01663">
    <property type="entry name" value="Phosphodiest"/>
    <property type="match status" value="1"/>
</dbReference>
<dbReference type="Proteomes" id="UP000284120">
    <property type="component" value="Unassembled WGS sequence"/>
</dbReference>
<dbReference type="GO" id="GO:0004553">
    <property type="term" value="F:hydrolase activity, hydrolyzing O-glycosyl compounds"/>
    <property type="evidence" value="ECO:0007669"/>
    <property type="project" value="UniProtKB-ARBA"/>
</dbReference>
<dbReference type="InterPro" id="IPR013320">
    <property type="entry name" value="ConA-like_dom_sf"/>
</dbReference>
<dbReference type="SUPFAM" id="SSF49899">
    <property type="entry name" value="Concanavalin A-like lectins/glucanases"/>
    <property type="match status" value="1"/>
</dbReference>
<comment type="caution">
    <text evidence="2">The sequence shown here is derived from an EMBL/GenBank/DDBJ whole genome shotgun (WGS) entry which is preliminary data.</text>
</comment>
<dbReference type="AlphaFoldDB" id="A0A443YMV8"/>
<feature type="transmembrane region" description="Helical" evidence="1">
    <location>
        <begin position="12"/>
        <end position="29"/>
    </location>
</feature>
<keyword evidence="1" id="KW-1133">Transmembrane helix</keyword>
<dbReference type="Gene3D" id="2.60.120.200">
    <property type="match status" value="1"/>
</dbReference>
<dbReference type="OrthoDB" id="279982at2"/>
<proteinExistence type="predicted"/>
<dbReference type="EMBL" id="SAYW01000006">
    <property type="protein sequence ID" value="RWU05069.1"/>
    <property type="molecule type" value="Genomic_DNA"/>
</dbReference>
<keyword evidence="1" id="KW-0472">Membrane</keyword>
<organism evidence="2 3">
    <name type="scientific">Pedobacter chitinilyticus</name>
    <dbReference type="NCBI Taxonomy" id="2233776"/>
    <lineage>
        <taxon>Bacteria</taxon>
        <taxon>Pseudomonadati</taxon>
        <taxon>Bacteroidota</taxon>
        <taxon>Sphingobacteriia</taxon>
        <taxon>Sphingobacteriales</taxon>
        <taxon>Sphingobacteriaceae</taxon>
        <taxon>Pedobacter</taxon>
    </lineage>
</organism>
<keyword evidence="3" id="KW-1185">Reference proteome</keyword>
<protein>
    <submittedName>
        <fullName evidence="2">DUF4983 domain-containing protein</fullName>
    </submittedName>
</protein>
<dbReference type="Gene3D" id="3.40.720.10">
    <property type="entry name" value="Alkaline Phosphatase, subunit A"/>
    <property type="match status" value="2"/>
</dbReference>
<dbReference type="GO" id="GO:0005975">
    <property type="term" value="P:carbohydrate metabolic process"/>
    <property type="evidence" value="ECO:0007669"/>
    <property type="project" value="UniProtKB-ARBA"/>
</dbReference>
<evidence type="ECO:0000313" key="2">
    <source>
        <dbReference type="EMBL" id="RWU05069.1"/>
    </source>
</evidence>
<evidence type="ECO:0000256" key="1">
    <source>
        <dbReference type="SAM" id="Phobius"/>
    </source>
</evidence>
<keyword evidence="1" id="KW-0812">Transmembrane</keyword>
<dbReference type="InterPro" id="IPR002591">
    <property type="entry name" value="Phosphodiest/P_Trfase"/>
</dbReference>
<gene>
    <name evidence="2" type="ORF">DPV69_18070</name>
</gene>
<accession>A0A443YMV8</accession>